<reference evidence="2" key="1">
    <citation type="submission" date="2021-02" db="EMBL/GenBank/DDBJ databases">
        <authorList>
            <person name="Nowell W R."/>
        </authorList>
    </citation>
    <scope>NUCLEOTIDE SEQUENCE</scope>
</reference>
<protein>
    <recommendedName>
        <fullName evidence="1">BPTI/Kunitz inhibitor domain-containing protein</fullName>
    </recommendedName>
</protein>
<proteinExistence type="predicted"/>
<dbReference type="InterPro" id="IPR002223">
    <property type="entry name" value="Kunitz_BPTI"/>
</dbReference>
<dbReference type="AlphaFoldDB" id="A0A822CA05"/>
<sequence length="62" mass="7196">MYVCKTKSNIHSSIFIPFSLVTNDIKSACHLPMVRGNCDQQISRWYFNPADQYCHSFQYTGC</sequence>
<name>A0A822CA05_9BILA</name>
<dbReference type="Pfam" id="PF00014">
    <property type="entry name" value="Kunitz_BPTI"/>
    <property type="match status" value="1"/>
</dbReference>
<evidence type="ECO:0000313" key="2">
    <source>
        <dbReference type="EMBL" id="CAF5032922.1"/>
    </source>
</evidence>
<dbReference type="GO" id="GO:0004867">
    <property type="term" value="F:serine-type endopeptidase inhibitor activity"/>
    <property type="evidence" value="ECO:0007669"/>
    <property type="project" value="InterPro"/>
</dbReference>
<organism evidence="2 3">
    <name type="scientific">Rotaria socialis</name>
    <dbReference type="NCBI Taxonomy" id="392032"/>
    <lineage>
        <taxon>Eukaryota</taxon>
        <taxon>Metazoa</taxon>
        <taxon>Spiralia</taxon>
        <taxon>Gnathifera</taxon>
        <taxon>Rotifera</taxon>
        <taxon>Eurotatoria</taxon>
        <taxon>Bdelloidea</taxon>
        <taxon>Philodinida</taxon>
        <taxon>Philodinidae</taxon>
        <taxon>Rotaria</taxon>
    </lineage>
</organism>
<dbReference type="PROSITE" id="PS50279">
    <property type="entry name" value="BPTI_KUNITZ_2"/>
    <property type="match status" value="1"/>
</dbReference>
<dbReference type="Gene3D" id="4.10.410.10">
    <property type="entry name" value="Pancreatic trypsin inhibitor Kunitz domain"/>
    <property type="match status" value="1"/>
</dbReference>
<dbReference type="EMBL" id="CAJOBR010043778">
    <property type="protein sequence ID" value="CAF5032922.1"/>
    <property type="molecule type" value="Genomic_DNA"/>
</dbReference>
<dbReference type="SMART" id="SM00131">
    <property type="entry name" value="KU"/>
    <property type="match status" value="1"/>
</dbReference>
<evidence type="ECO:0000313" key="3">
    <source>
        <dbReference type="Proteomes" id="UP000663848"/>
    </source>
</evidence>
<dbReference type="SUPFAM" id="SSF57362">
    <property type="entry name" value="BPTI-like"/>
    <property type="match status" value="1"/>
</dbReference>
<accession>A0A822CA05</accession>
<feature type="non-terminal residue" evidence="2">
    <location>
        <position position="62"/>
    </location>
</feature>
<dbReference type="CDD" id="cd00109">
    <property type="entry name" value="Kunitz-type"/>
    <property type="match status" value="1"/>
</dbReference>
<evidence type="ECO:0000259" key="1">
    <source>
        <dbReference type="PROSITE" id="PS50279"/>
    </source>
</evidence>
<comment type="caution">
    <text evidence="2">The sequence shown here is derived from an EMBL/GenBank/DDBJ whole genome shotgun (WGS) entry which is preliminary data.</text>
</comment>
<feature type="domain" description="BPTI/Kunitz inhibitor" evidence="1">
    <location>
        <begin position="29"/>
        <end position="62"/>
    </location>
</feature>
<dbReference type="InterPro" id="IPR036880">
    <property type="entry name" value="Kunitz_BPTI_sf"/>
</dbReference>
<gene>
    <name evidence="2" type="ORF">QYT958_LOCUS40789</name>
</gene>
<dbReference type="Proteomes" id="UP000663848">
    <property type="component" value="Unassembled WGS sequence"/>
</dbReference>